<dbReference type="EMBL" id="ACYY01000027">
    <property type="protein sequence ID" value="EEW24025.1"/>
    <property type="molecule type" value="Genomic_DNA"/>
</dbReference>
<evidence type="ECO:0000256" key="1">
    <source>
        <dbReference type="SAM" id="SignalP"/>
    </source>
</evidence>
<accession>C8S4M6</accession>
<keyword evidence="2" id="KW-0067">ATP-binding</keyword>
<dbReference type="OrthoDB" id="5975043at2"/>
<name>C8S4M6_9RHOB</name>
<feature type="chain" id="PRO_5002992112" evidence="1">
    <location>
        <begin position="24"/>
        <end position="118"/>
    </location>
</feature>
<keyword evidence="2" id="KW-0547">Nucleotide-binding</keyword>
<sequence>MLHVIRSFCAVGLALCLASAAQSETISPQNAVYHVGEQTTVEGAIDQVSVSDKGTIFLNFGGRFPNEVFYAVVFEDYADLFPDARDMEGRIVAISGMIEMYKGKPEIILMSPDQIQQR</sequence>
<keyword evidence="2" id="KW-0347">Helicase</keyword>
<feature type="signal peptide" evidence="1">
    <location>
        <begin position="1"/>
        <end position="23"/>
    </location>
</feature>
<keyword evidence="1" id="KW-0732">Signal</keyword>
<proteinExistence type="predicted"/>
<reference evidence="2 3" key="1">
    <citation type="submission" date="2009-08" db="EMBL/GenBank/DDBJ databases">
        <title>The draft genome of Rhodobacter sp. SW2.</title>
        <authorList>
            <consortium name="US DOE Joint Genome Institute (JGI-PGF)"/>
            <person name="Lucas S."/>
            <person name="Copeland A."/>
            <person name="Lapidus A."/>
            <person name="Glavina del Rio T."/>
            <person name="Tice H."/>
            <person name="Bruce D."/>
            <person name="Goodwin L."/>
            <person name="Pitluck S."/>
            <person name="Larimer F."/>
            <person name="Land M.L."/>
            <person name="Hauser L."/>
            <person name="Emerson D."/>
        </authorList>
    </citation>
    <scope>NUCLEOTIDE SEQUENCE [LARGE SCALE GENOMIC DNA]</scope>
    <source>
        <strain evidence="2 3">SW2</strain>
    </source>
</reference>
<protein>
    <submittedName>
        <fullName evidence="2">Nucleic acid binding, OB-fold, tRNA/helicase-type</fullName>
    </submittedName>
</protein>
<evidence type="ECO:0000313" key="2">
    <source>
        <dbReference type="EMBL" id="EEW24025.1"/>
    </source>
</evidence>
<evidence type="ECO:0000313" key="3">
    <source>
        <dbReference type="Proteomes" id="UP000010121"/>
    </source>
</evidence>
<comment type="caution">
    <text evidence="2">The sequence shown here is derived from an EMBL/GenBank/DDBJ whole genome shotgun (WGS) entry which is preliminary data.</text>
</comment>
<dbReference type="Proteomes" id="UP000010121">
    <property type="component" value="Unassembled WGS sequence"/>
</dbReference>
<dbReference type="GO" id="GO:0004386">
    <property type="term" value="F:helicase activity"/>
    <property type="evidence" value="ECO:0007669"/>
    <property type="project" value="UniProtKB-KW"/>
</dbReference>
<dbReference type="RefSeq" id="WP_008032446.1">
    <property type="nucleotide sequence ID" value="NZ_ACYY01000027.1"/>
</dbReference>
<keyword evidence="3" id="KW-1185">Reference proteome</keyword>
<gene>
    <name evidence="2" type="ORF">Rsw2DRAFT_3004</name>
</gene>
<keyword evidence="2" id="KW-0378">Hydrolase</keyword>
<dbReference type="AlphaFoldDB" id="C8S4M6"/>
<dbReference type="eggNOG" id="COG4085">
    <property type="taxonomic scope" value="Bacteria"/>
</dbReference>
<organism evidence="2 3">
    <name type="scientific">Rhodobacter ferrooxidans</name>
    <dbReference type="NCBI Taxonomy" id="371731"/>
    <lineage>
        <taxon>Bacteria</taxon>
        <taxon>Pseudomonadati</taxon>
        <taxon>Pseudomonadota</taxon>
        <taxon>Alphaproteobacteria</taxon>
        <taxon>Rhodobacterales</taxon>
        <taxon>Rhodobacter group</taxon>
        <taxon>Rhodobacter</taxon>
    </lineage>
</organism>